<dbReference type="EMBL" id="JXTC01000152">
    <property type="protein sequence ID" value="PON85104.1"/>
    <property type="molecule type" value="Genomic_DNA"/>
</dbReference>
<sequence length="120" mass="13282">MFHKKSVNQAGVIKAEVSIKEGRAEGGKSKSCNFPKSNSASSTQSLSLFLLRCHGFDFRQASEPSPMEAIRVETVKNVYLVLYKLLPAYYGLSACRIAFLLPAGRDVGNPFQTLVFTFSW</sequence>
<keyword evidence="3" id="KW-1185">Reference proteome</keyword>
<accession>A0A2P5EHX7</accession>
<reference evidence="3" key="1">
    <citation type="submission" date="2016-06" db="EMBL/GenBank/DDBJ databases">
        <title>Parallel loss of symbiosis genes in relatives of nitrogen-fixing non-legume Parasponia.</title>
        <authorList>
            <person name="Van Velzen R."/>
            <person name="Holmer R."/>
            <person name="Bu F."/>
            <person name="Rutten L."/>
            <person name="Van Zeijl A."/>
            <person name="Liu W."/>
            <person name="Santuari L."/>
            <person name="Cao Q."/>
            <person name="Sharma T."/>
            <person name="Shen D."/>
            <person name="Roswanjaya Y."/>
            <person name="Wardhani T."/>
            <person name="Kalhor M.S."/>
            <person name="Jansen J."/>
            <person name="Van den Hoogen J."/>
            <person name="Gungor B."/>
            <person name="Hartog M."/>
            <person name="Hontelez J."/>
            <person name="Verver J."/>
            <person name="Yang W.-C."/>
            <person name="Schijlen E."/>
            <person name="Repin R."/>
            <person name="Schilthuizen M."/>
            <person name="Schranz E."/>
            <person name="Heidstra R."/>
            <person name="Miyata K."/>
            <person name="Fedorova E."/>
            <person name="Kohlen W."/>
            <person name="Bisseling T."/>
            <person name="Smit S."/>
            <person name="Geurts R."/>
        </authorList>
    </citation>
    <scope>NUCLEOTIDE SEQUENCE [LARGE SCALE GENOMIC DNA]</scope>
    <source>
        <strain evidence="3">cv. RG33-2</strain>
    </source>
</reference>
<evidence type="ECO:0000256" key="1">
    <source>
        <dbReference type="SAM" id="MobiDB-lite"/>
    </source>
</evidence>
<proteinExistence type="predicted"/>
<dbReference type="Proteomes" id="UP000237000">
    <property type="component" value="Unassembled WGS sequence"/>
</dbReference>
<protein>
    <submittedName>
        <fullName evidence="2">Uncharacterized protein</fullName>
    </submittedName>
</protein>
<gene>
    <name evidence="2" type="ORF">TorRG33x02_190780</name>
</gene>
<evidence type="ECO:0000313" key="2">
    <source>
        <dbReference type="EMBL" id="PON85104.1"/>
    </source>
</evidence>
<comment type="caution">
    <text evidence="2">The sequence shown here is derived from an EMBL/GenBank/DDBJ whole genome shotgun (WGS) entry which is preliminary data.</text>
</comment>
<organism evidence="2 3">
    <name type="scientific">Trema orientale</name>
    <name type="common">Charcoal tree</name>
    <name type="synonym">Celtis orientalis</name>
    <dbReference type="NCBI Taxonomy" id="63057"/>
    <lineage>
        <taxon>Eukaryota</taxon>
        <taxon>Viridiplantae</taxon>
        <taxon>Streptophyta</taxon>
        <taxon>Embryophyta</taxon>
        <taxon>Tracheophyta</taxon>
        <taxon>Spermatophyta</taxon>
        <taxon>Magnoliopsida</taxon>
        <taxon>eudicotyledons</taxon>
        <taxon>Gunneridae</taxon>
        <taxon>Pentapetalae</taxon>
        <taxon>rosids</taxon>
        <taxon>fabids</taxon>
        <taxon>Rosales</taxon>
        <taxon>Cannabaceae</taxon>
        <taxon>Trema</taxon>
    </lineage>
</organism>
<feature type="region of interest" description="Disordered" evidence="1">
    <location>
        <begin position="22"/>
        <end position="41"/>
    </location>
</feature>
<dbReference type="InParanoid" id="A0A2P5EHX7"/>
<evidence type="ECO:0000313" key="3">
    <source>
        <dbReference type="Proteomes" id="UP000237000"/>
    </source>
</evidence>
<name>A0A2P5EHX7_TREOI</name>
<dbReference type="AlphaFoldDB" id="A0A2P5EHX7"/>